<keyword evidence="8 11" id="KW-0750">Starch biosynthesis</keyword>
<dbReference type="InterPro" id="IPR001296">
    <property type="entry name" value="Glyco_trans_1"/>
</dbReference>
<sequence length="508" mass="56940">MQLTVQANENATNLIFVASECAPWSKTGGLGDVVGSLPKALVSRGHRVMVVAPRYMDYPEALDTGTRMTYEVFGQQHEVGYFHAFIDNVDYVFVDHSCFHAVADSIYSGDRQSLNFRCALLCKAALEAAWHIGPGGYPYGDNNTVFVANDWQTSLLPVYLNAFYRDHGKMLGARSLLVLHNLAFQGRGPFDEVHNLEIPPHYLDHFMLDDPIGGECMNMLKAGLLEAHRWVAVSNGYAWEIQTDMGGKGLAPVLQSQQWKMNGVVNGIDYIEWSPERDTFLQSDGYTTYGFDRDGILTGKAQCKAALQKQLGLPVRPDVPLFGFIGRLDSQKGVDMIFDSQGWLMNQDVQLVLLGSGDSELENRMRDIENNHGDKCKAWVGFSVEMAHRINAACDILLMPSRFEPCGLNQMYAQRYGTVPVVHAVGGLRETVESFNPWESTGTGWVFEPCETNRLIDTMNDAIVTYRDHRETFIGIQLRGMERDFSWGAAAKYYEDIIVQAKHDDFRG</sequence>
<keyword evidence="7" id="KW-0808">Transferase</keyword>
<protein>
    <recommendedName>
        <fullName evidence="11">Starch synthase, chloroplastic/amyloplastic</fullName>
        <ecNumber evidence="11">2.4.1.-</ecNumber>
    </recommendedName>
</protein>
<dbReference type="AlphaFoldDB" id="A0AAE0L7Z9"/>
<dbReference type="InterPro" id="IPR011835">
    <property type="entry name" value="GS/SS"/>
</dbReference>
<evidence type="ECO:0000256" key="2">
    <source>
        <dbReference type="ARBA" id="ARBA00004727"/>
    </source>
</evidence>
<evidence type="ECO:0000259" key="12">
    <source>
        <dbReference type="Pfam" id="PF00534"/>
    </source>
</evidence>
<evidence type="ECO:0000259" key="13">
    <source>
        <dbReference type="Pfam" id="PF08323"/>
    </source>
</evidence>
<dbReference type="FunFam" id="3.40.50.2000:FF:000048">
    <property type="entry name" value="Starch synthase, chloroplastic/amyloplastic"/>
    <property type="match status" value="1"/>
</dbReference>
<dbReference type="Pfam" id="PF00534">
    <property type="entry name" value="Glycos_transf_1"/>
    <property type="match status" value="1"/>
</dbReference>
<dbReference type="HAMAP" id="MF_00484">
    <property type="entry name" value="Glycogen_synth"/>
    <property type="match status" value="1"/>
</dbReference>
<name>A0AAE0L7Z9_9CHLO</name>
<evidence type="ECO:0000256" key="6">
    <source>
        <dbReference type="ARBA" id="ARBA00022676"/>
    </source>
</evidence>
<dbReference type="EC" id="2.4.1.-" evidence="11"/>
<dbReference type="PANTHER" id="PTHR45825">
    <property type="entry name" value="GRANULE-BOUND STARCH SYNTHASE 1, CHLOROPLASTIC/AMYLOPLASTIC"/>
    <property type="match status" value="1"/>
</dbReference>
<organism evidence="14 15">
    <name type="scientific">Cymbomonas tetramitiformis</name>
    <dbReference type="NCBI Taxonomy" id="36881"/>
    <lineage>
        <taxon>Eukaryota</taxon>
        <taxon>Viridiplantae</taxon>
        <taxon>Chlorophyta</taxon>
        <taxon>Pyramimonadophyceae</taxon>
        <taxon>Pyramimonadales</taxon>
        <taxon>Pyramimonadaceae</taxon>
        <taxon>Cymbomonas</taxon>
    </lineage>
</organism>
<reference evidence="14 15" key="1">
    <citation type="journal article" date="2015" name="Genome Biol. Evol.">
        <title>Comparative Genomics of a Bacterivorous Green Alga Reveals Evolutionary Causalities and Consequences of Phago-Mixotrophic Mode of Nutrition.</title>
        <authorList>
            <person name="Burns J.A."/>
            <person name="Paasch A."/>
            <person name="Narechania A."/>
            <person name="Kim E."/>
        </authorList>
    </citation>
    <scope>NUCLEOTIDE SEQUENCE [LARGE SCALE GENOMIC DNA]</scope>
    <source>
        <strain evidence="14 15">PLY_AMNH</strain>
    </source>
</reference>
<dbReference type="CDD" id="cd03791">
    <property type="entry name" value="GT5_Glycogen_synthase_DULL1-like"/>
    <property type="match status" value="1"/>
</dbReference>
<dbReference type="EMBL" id="LGRX02007390">
    <property type="protein sequence ID" value="KAK3275134.1"/>
    <property type="molecule type" value="Genomic_DNA"/>
</dbReference>
<dbReference type="GO" id="GO:0009011">
    <property type="term" value="F:alpha-1,4-glucan glucosyltransferase (ADP-glucose donor) activity"/>
    <property type="evidence" value="ECO:0007669"/>
    <property type="project" value="UniProtKB-EC"/>
</dbReference>
<keyword evidence="5" id="KW-0934">Plastid</keyword>
<evidence type="ECO:0000256" key="8">
    <source>
        <dbReference type="ARBA" id="ARBA00022922"/>
    </source>
</evidence>
<dbReference type="GO" id="GO:0009507">
    <property type="term" value="C:chloroplast"/>
    <property type="evidence" value="ECO:0007669"/>
    <property type="project" value="UniProtKB-SubCell"/>
</dbReference>
<gene>
    <name evidence="14" type="ORF">CYMTET_16722</name>
</gene>
<comment type="similarity">
    <text evidence="3 11">Belongs to the glycosyltransferase 1 family. Bacterial/plant glycogen synthase subfamily.</text>
</comment>
<dbReference type="Gene3D" id="3.40.50.2000">
    <property type="entry name" value="Glycogen Phosphorylase B"/>
    <property type="match status" value="2"/>
</dbReference>
<feature type="domain" description="Glycosyl transferase family 1" evidence="12">
    <location>
        <begin position="317"/>
        <end position="463"/>
    </location>
</feature>
<evidence type="ECO:0000256" key="7">
    <source>
        <dbReference type="ARBA" id="ARBA00022679"/>
    </source>
</evidence>
<evidence type="ECO:0000256" key="10">
    <source>
        <dbReference type="ARBA" id="ARBA00023234"/>
    </source>
</evidence>
<accession>A0AAE0L7Z9</accession>
<keyword evidence="9" id="KW-0809">Transit peptide</keyword>
<dbReference type="GO" id="GO:0009501">
    <property type="term" value="C:amyloplast"/>
    <property type="evidence" value="ECO:0007669"/>
    <property type="project" value="UniProtKB-SubCell"/>
</dbReference>
<feature type="domain" description="Starch synthase catalytic" evidence="13">
    <location>
        <begin position="14"/>
        <end position="255"/>
    </location>
</feature>
<keyword evidence="10 11" id="KW-0035">Amyloplast</keyword>
<dbReference type="NCBIfam" id="TIGR02095">
    <property type="entry name" value="glgA"/>
    <property type="match status" value="1"/>
</dbReference>
<evidence type="ECO:0000313" key="14">
    <source>
        <dbReference type="EMBL" id="KAK3275134.1"/>
    </source>
</evidence>
<keyword evidence="6 11" id="KW-0328">Glycosyltransferase</keyword>
<keyword evidence="4 11" id="KW-0150">Chloroplast</keyword>
<dbReference type="GO" id="GO:0019252">
    <property type="term" value="P:starch biosynthetic process"/>
    <property type="evidence" value="ECO:0007669"/>
    <property type="project" value="UniProtKB-UniRule"/>
</dbReference>
<evidence type="ECO:0000313" key="15">
    <source>
        <dbReference type="Proteomes" id="UP001190700"/>
    </source>
</evidence>
<comment type="pathway">
    <text evidence="2 11">Glycan biosynthesis; starch biosynthesis.</text>
</comment>
<evidence type="ECO:0000256" key="9">
    <source>
        <dbReference type="ARBA" id="ARBA00022946"/>
    </source>
</evidence>
<keyword evidence="15" id="KW-1185">Reference proteome</keyword>
<dbReference type="InterPro" id="IPR013534">
    <property type="entry name" value="Starch_synth_cat_dom"/>
</dbReference>
<comment type="caution">
    <text evidence="14">The sequence shown here is derived from an EMBL/GenBank/DDBJ whole genome shotgun (WGS) entry which is preliminary data.</text>
</comment>
<evidence type="ECO:0000256" key="3">
    <source>
        <dbReference type="ARBA" id="ARBA00010281"/>
    </source>
</evidence>
<dbReference type="GO" id="GO:0010021">
    <property type="term" value="P:amylopectin biosynthetic process"/>
    <property type="evidence" value="ECO:0007669"/>
    <property type="project" value="UniProtKB-ARBA"/>
</dbReference>
<evidence type="ECO:0000256" key="4">
    <source>
        <dbReference type="ARBA" id="ARBA00022528"/>
    </source>
</evidence>
<evidence type="ECO:0000256" key="5">
    <source>
        <dbReference type="ARBA" id="ARBA00022640"/>
    </source>
</evidence>
<evidence type="ECO:0000256" key="11">
    <source>
        <dbReference type="RuleBase" id="RU361232"/>
    </source>
</evidence>
<dbReference type="Pfam" id="PF08323">
    <property type="entry name" value="Glyco_transf_5"/>
    <property type="match status" value="1"/>
</dbReference>
<dbReference type="SUPFAM" id="SSF53756">
    <property type="entry name" value="UDP-Glycosyltransferase/glycogen phosphorylase"/>
    <property type="match status" value="1"/>
</dbReference>
<comment type="subcellular location">
    <subcellularLocation>
        <location evidence="11">Plastid</location>
        <location evidence="11">Chloroplast</location>
    </subcellularLocation>
    <subcellularLocation>
        <location evidence="11">Plastid</location>
        <location evidence="11">Amyloplast</location>
    </subcellularLocation>
</comment>
<evidence type="ECO:0000256" key="1">
    <source>
        <dbReference type="ARBA" id="ARBA00001478"/>
    </source>
</evidence>
<dbReference type="PANTHER" id="PTHR45825:SF2">
    <property type="entry name" value="STARCH SYNTHASE 2, CHLOROPLASTIC_AMYLOPLASTIC"/>
    <property type="match status" value="1"/>
</dbReference>
<proteinExistence type="inferred from homology"/>
<dbReference type="GO" id="GO:0004373">
    <property type="term" value="F:alpha-1,4-glucan glucosyltransferase (UDP-glucose donor) activity"/>
    <property type="evidence" value="ECO:0007669"/>
    <property type="project" value="InterPro"/>
</dbReference>
<dbReference type="Proteomes" id="UP001190700">
    <property type="component" value="Unassembled WGS sequence"/>
</dbReference>
<comment type="catalytic activity">
    <reaction evidence="1">
        <text>[(1-&gt;4)-alpha-D-glucosyl](n) + ADP-alpha-D-glucose = [(1-&gt;4)-alpha-D-glucosyl](n+1) + ADP + H(+)</text>
        <dbReference type="Rhea" id="RHEA:18189"/>
        <dbReference type="Rhea" id="RHEA-COMP:9584"/>
        <dbReference type="Rhea" id="RHEA-COMP:9587"/>
        <dbReference type="ChEBI" id="CHEBI:15378"/>
        <dbReference type="ChEBI" id="CHEBI:15444"/>
        <dbReference type="ChEBI" id="CHEBI:57498"/>
        <dbReference type="ChEBI" id="CHEBI:456216"/>
        <dbReference type="EC" id="2.4.1.21"/>
    </reaction>
</comment>